<name>A0A2P7S6U3_9HYPH</name>
<dbReference type="RefSeq" id="WP_106725829.1">
    <property type="nucleotide sequence ID" value="NZ_PXYL01000011.1"/>
</dbReference>
<accession>A0A2P7S6U3</accession>
<keyword evidence="3" id="KW-1185">Reference proteome</keyword>
<gene>
    <name evidence="2" type="ORF">C7I85_20240</name>
</gene>
<comment type="caution">
    <text evidence="2">The sequence shown here is derived from an EMBL/GenBank/DDBJ whole genome shotgun (WGS) entry which is preliminary data.</text>
</comment>
<proteinExistence type="predicted"/>
<dbReference type="InterPro" id="IPR008972">
    <property type="entry name" value="Cupredoxin"/>
</dbReference>
<dbReference type="EMBL" id="PXYL01000011">
    <property type="protein sequence ID" value="PSJ58196.1"/>
    <property type="molecule type" value="Genomic_DNA"/>
</dbReference>
<dbReference type="OrthoDB" id="5343781at2"/>
<protein>
    <recommendedName>
        <fullName evidence="4">Copper-binding protein</fullName>
    </recommendedName>
</protein>
<evidence type="ECO:0000256" key="1">
    <source>
        <dbReference type="SAM" id="SignalP"/>
    </source>
</evidence>
<keyword evidence="1" id="KW-0732">Signal</keyword>
<feature type="signal peptide" evidence="1">
    <location>
        <begin position="1"/>
        <end position="24"/>
    </location>
</feature>
<evidence type="ECO:0008006" key="4">
    <source>
        <dbReference type="Google" id="ProtNLM"/>
    </source>
</evidence>
<evidence type="ECO:0000313" key="3">
    <source>
        <dbReference type="Proteomes" id="UP000240653"/>
    </source>
</evidence>
<reference evidence="2 3" key="1">
    <citation type="submission" date="2018-03" db="EMBL/GenBank/DDBJ databases">
        <title>The draft genome of Mesorhizobium soli JCM 19897.</title>
        <authorList>
            <person name="Li L."/>
            <person name="Liu L."/>
            <person name="Liang L."/>
            <person name="Wang T."/>
            <person name="Zhang X."/>
        </authorList>
    </citation>
    <scope>NUCLEOTIDE SEQUENCE [LARGE SCALE GENOMIC DNA]</scope>
    <source>
        <strain evidence="2 3">JCM 19897</strain>
    </source>
</reference>
<feature type="chain" id="PRO_5015122960" description="Copper-binding protein" evidence="1">
    <location>
        <begin position="25"/>
        <end position="152"/>
    </location>
</feature>
<evidence type="ECO:0000313" key="2">
    <source>
        <dbReference type="EMBL" id="PSJ58196.1"/>
    </source>
</evidence>
<dbReference type="Proteomes" id="UP000240653">
    <property type="component" value="Unassembled WGS sequence"/>
</dbReference>
<sequence length="152" mass="17116">MRKYRAIAFAVLMGATLLPLHSFAQDADDDDDQPKLTRSSQNVPELILGTKDGTYDVNQKDFTLQAGQGYRWKITSGAAFEYKFHTDLFRDTWVNQIVINDLEVHMNGAPAWLEFDSPGTILVQFNTIRPGTYTWSVPDLAEKGMKGTITVK</sequence>
<organism evidence="2 3">
    <name type="scientific">Pseudaminobacter soli</name>
    <name type="common">ex Li et al. 2025</name>
    <dbReference type="NCBI Taxonomy" id="1295366"/>
    <lineage>
        <taxon>Bacteria</taxon>
        <taxon>Pseudomonadati</taxon>
        <taxon>Pseudomonadota</taxon>
        <taxon>Alphaproteobacteria</taxon>
        <taxon>Hyphomicrobiales</taxon>
        <taxon>Phyllobacteriaceae</taxon>
        <taxon>Pseudaminobacter</taxon>
    </lineage>
</organism>
<dbReference type="SUPFAM" id="SSF49503">
    <property type="entry name" value="Cupredoxins"/>
    <property type="match status" value="1"/>
</dbReference>
<dbReference type="Gene3D" id="2.60.40.420">
    <property type="entry name" value="Cupredoxins - blue copper proteins"/>
    <property type="match status" value="1"/>
</dbReference>
<dbReference type="AlphaFoldDB" id="A0A2P7S6U3"/>